<dbReference type="GeneID" id="108623669"/>
<keyword evidence="1" id="KW-0472">Membrane</keyword>
<evidence type="ECO:0000313" key="3">
    <source>
        <dbReference type="RefSeq" id="XP_017877835.1"/>
    </source>
</evidence>
<gene>
    <name evidence="4" type="primary">LOC108623678</name>
    <name evidence="3" type="synonym">LOC108623669</name>
</gene>
<dbReference type="KEGG" id="ccal:108623678"/>
<evidence type="ECO:0000313" key="2">
    <source>
        <dbReference type="Proteomes" id="UP000694925"/>
    </source>
</evidence>
<dbReference type="RefSeq" id="XP_017877847.1">
    <property type="nucleotide sequence ID" value="XM_018022358.2"/>
</dbReference>
<reference evidence="3 4" key="1">
    <citation type="submission" date="2025-04" db="UniProtKB">
        <authorList>
            <consortium name="RefSeq"/>
        </authorList>
    </citation>
    <scope>IDENTIFICATION</scope>
    <source>
        <tissue evidence="3 4">Whole body</tissue>
    </source>
</reference>
<feature type="transmembrane region" description="Helical" evidence="1">
    <location>
        <begin position="131"/>
        <end position="151"/>
    </location>
</feature>
<dbReference type="RefSeq" id="XP_017877835.1">
    <property type="nucleotide sequence ID" value="XM_018022346.2"/>
</dbReference>
<accession>A0AAJ7IVW0</accession>
<dbReference type="Proteomes" id="UP000694925">
    <property type="component" value="Unplaced"/>
</dbReference>
<keyword evidence="1" id="KW-0812">Transmembrane</keyword>
<proteinExistence type="predicted"/>
<name>A0AAJ7IVW0_9HYME</name>
<feature type="transmembrane region" description="Helical" evidence="1">
    <location>
        <begin position="12"/>
        <end position="35"/>
    </location>
</feature>
<feature type="transmembrane region" description="Helical" evidence="1">
    <location>
        <begin position="213"/>
        <end position="233"/>
    </location>
</feature>
<evidence type="ECO:0000256" key="1">
    <source>
        <dbReference type="SAM" id="Phobius"/>
    </source>
</evidence>
<evidence type="ECO:0000313" key="4">
    <source>
        <dbReference type="RefSeq" id="XP_017877847.1"/>
    </source>
</evidence>
<feature type="transmembrane region" description="Helical" evidence="1">
    <location>
        <begin position="70"/>
        <end position="88"/>
    </location>
</feature>
<keyword evidence="2" id="KW-1185">Reference proteome</keyword>
<dbReference type="GeneID" id="108623678"/>
<dbReference type="KEGG" id="ccal:108623669"/>
<protein>
    <submittedName>
        <fullName evidence="3">Uncharacterized protein LOC108623669</fullName>
    </submittedName>
    <submittedName>
        <fullName evidence="4">Uncharacterized protein LOC108623678</fullName>
    </submittedName>
</protein>
<keyword evidence="1" id="KW-1133">Transmembrane helix</keyword>
<organism evidence="2 4">
    <name type="scientific">Ceratina calcarata</name>
    <dbReference type="NCBI Taxonomy" id="156304"/>
    <lineage>
        <taxon>Eukaryota</taxon>
        <taxon>Metazoa</taxon>
        <taxon>Ecdysozoa</taxon>
        <taxon>Arthropoda</taxon>
        <taxon>Hexapoda</taxon>
        <taxon>Insecta</taxon>
        <taxon>Pterygota</taxon>
        <taxon>Neoptera</taxon>
        <taxon>Endopterygota</taxon>
        <taxon>Hymenoptera</taxon>
        <taxon>Apocrita</taxon>
        <taxon>Aculeata</taxon>
        <taxon>Apoidea</taxon>
        <taxon>Anthophila</taxon>
        <taxon>Apidae</taxon>
        <taxon>Ceratina</taxon>
        <taxon>Zadontomerus</taxon>
    </lineage>
</organism>
<sequence>MDASRIERIISLLYISSAVLSLTSLICLVTVWQYWTSIVNFCINVDCGCILYARSSFNSFMGGEVILCHFGVYGMIPPLIFGLCLGGYHGYRCCIHKNLDAPVQVTSRNLETDDGPAVVVRPKRRAPCKQWTLASFLTILLFFLSLTHAIITTDGYYKTCEQYRKRLIQVLNSAGRETEVIHDRLSCGAMFDFMDYLQSDPDTFEYKKIDTGFALRLAIVSSWLNCCAWILAFSLNVIAARKRFCCWTLQIDPPEDDAGAIALASIRSRHQTE</sequence>
<dbReference type="AlphaFoldDB" id="A0AAJ7IVW0"/>